<keyword evidence="3" id="KW-1185">Reference proteome</keyword>
<feature type="region of interest" description="Disordered" evidence="1">
    <location>
        <begin position="137"/>
        <end position="193"/>
    </location>
</feature>
<gene>
    <name evidence="2" type="ORF">CHARACLAT_027432</name>
</gene>
<dbReference type="Proteomes" id="UP001352852">
    <property type="component" value="Unassembled WGS sequence"/>
</dbReference>
<feature type="region of interest" description="Disordered" evidence="1">
    <location>
        <begin position="103"/>
        <end position="122"/>
    </location>
</feature>
<reference evidence="2 3" key="1">
    <citation type="submission" date="2021-06" db="EMBL/GenBank/DDBJ databases">
        <authorList>
            <person name="Palmer J.M."/>
        </authorList>
    </citation>
    <scope>NUCLEOTIDE SEQUENCE [LARGE SCALE GENOMIC DNA]</scope>
    <source>
        <strain evidence="2 3">CL_MEX2019</strain>
        <tissue evidence="2">Muscle</tissue>
    </source>
</reference>
<evidence type="ECO:0000313" key="2">
    <source>
        <dbReference type="EMBL" id="MED6272169.1"/>
    </source>
</evidence>
<sequence length="227" mass="25281">MHISIFNLNSKIALEECNTCCNKLFHCPICPNFDPTVKERIEKHMNHHISHGLPYKDKILLRCSLQCRPQGHFHCPLCSRTVMRRLDMKRHLLICQGVIEKDQSPEPCSTPTSPPKDQLTKLLSSPSVKPLLQVAPPSKKPLLQGAPPSKKPVLQDAAPSMKPVLPDPTHGPVSDPQPCTSSDEHSYSQPSVPDATMAYGNAVKCPHCNNNIYLLMFNKPPTFNVNN</sequence>
<organism evidence="2 3">
    <name type="scientific">Characodon lateralis</name>
    <dbReference type="NCBI Taxonomy" id="208331"/>
    <lineage>
        <taxon>Eukaryota</taxon>
        <taxon>Metazoa</taxon>
        <taxon>Chordata</taxon>
        <taxon>Craniata</taxon>
        <taxon>Vertebrata</taxon>
        <taxon>Euteleostomi</taxon>
        <taxon>Actinopterygii</taxon>
        <taxon>Neopterygii</taxon>
        <taxon>Teleostei</taxon>
        <taxon>Neoteleostei</taxon>
        <taxon>Acanthomorphata</taxon>
        <taxon>Ovalentaria</taxon>
        <taxon>Atherinomorphae</taxon>
        <taxon>Cyprinodontiformes</taxon>
        <taxon>Goodeidae</taxon>
        <taxon>Characodon</taxon>
    </lineage>
</organism>
<comment type="caution">
    <text evidence="2">The sequence shown here is derived from an EMBL/GenBank/DDBJ whole genome shotgun (WGS) entry which is preliminary data.</text>
</comment>
<dbReference type="EMBL" id="JAHUTJ010019853">
    <property type="protein sequence ID" value="MED6272169.1"/>
    <property type="molecule type" value="Genomic_DNA"/>
</dbReference>
<protein>
    <submittedName>
        <fullName evidence="2">Uncharacterized protein</fullName>
    </submittedName>
</protein>
<proteinExistence type="predicted"/>
<evidence type="ECO:0000256" key="1">
    <source>
        <dbReference type="SAM" id="MobiDB-lite"/>
    </source>
</evidence>
<name>A0ABU7DE75_9TELE</name>
<feature type="compositionally biased region" description="Polar residues" evidence="1">
    <location>
        <begin position="177"/>
        <end position="191"/>
    </location>
</feature>
<accession>A0ABU7DE75</accession>
<evidence type="ECO:0000313" key="3">
    <source>
        <dbReference type="Proteomes" id="UP001352852"/>
    </source>
</evidence>